<accession>A0A132E8R7</accession>
<sequence>MSVHDNGAATEAVTREPLHTRRIAFEGFRRSDGLFEIEGHLTDRKPHDFAPPSGVRVVPANDPIHDIGLCVVFDLDMVIHAVSTFIRAYPYRECPGGGASLQALVGLRIGAGWSGEVRKRLPPGETCAHLREILIPLATAAIQTVNPLRAQRLLDATDASGKPLKIDSCYAYGASRELVQQHWPMFHQPRKS</sequence>
<comment type="caution">
    <text evidence="1">The sequence shown here is derived from an EMBL/GenBank/DDBJ whole genome shotgun (WGS) entry which is preliminary data.</text>
</comment>
<evidence type="ECO:0008006" key="3">
    <source>
        <dbReference type="Google" id="ProtNLM"/>
    </source>
</evidence>
<dbReference type="RefSeq" id="WP_060246061.1">
    <property type="nucleotide sequence ID" value="NZ_LPJR01000073.1"/>
</dbReference>
<protein>
    <recommendedName>
        <fullName evidence="3">DUF2889 domain-containing protein</fullName>
    </recommendedName>
</protein>
<gene>
    <name evidence="1" type="ORF">WT56_29175</name>
</gene>
<reference evidence="1 2" key="1">
    <citation type="submission" date="2015-11" db="EMBL/GenBank/DDBJ databases">
        <title>Expanding the genomic diversity of Burkholderia species for the development of highly accurate diagnostics.</title>
        <authorList>
            <person name="Sahl J."/>
            <person name="Keim P."/>
            <person name="Wagner D."/>
        </authorList>
    </citation>
    <scope>NUCLEOTIDE SEQUENCE [LARGE SCALE GENOMIC DNA]</scope>
    <source>
        <strain evidence="1 2">MSMB368WGS</strain>
    </source>
</reference>
<dbReference type="InterPro" id="IPR021312">
    <property type="entry name" value="DUF2889"/>
</dbReference>
<dbReference type="Pfam" id="PF11136">
    <property type="entry name" value="DUF2889"/>
    <property type="match status" value="1"/>
</dbReference>
<dbReference type="Proteomes" id="UP000062912">
    <property type="component" value="Unassembled WGS sequence"/>
</dbReference>
<proteinExistence type="predicted"/>
<dbReference type="AlphaFoldDB" id="A0A132E8R7"/>
<evidence type="ECO:0000313" key="2">
    <source>
        <dbReference type="Proteomes" id="UP000062912"/>
    </source>
</evidence>
<dbReference type="EMBL" id="LPJR01000073">
    <property type="protein sequence ID" value="KWF21258.1"/>
    <property type="molecule type" value="Genomic_DNA"/>
</dbReference>
<dbReference type="OrthoDB" id="6862397at2"/>
<evidence type="ECO:0000313" key="1">
    <source>
        <dbReference type="EMBL" id="KWF21258.1"/>
    </source>
</evidence>
<name>A0A132E8R7_9BURK</name>
<organism evidence="1 2">
    <name type="scientific">Burkholderia pseudomultivorans</name>
    <dbReference type="NCBI Taxonomy" id="1207504"/>
    <lineage>
        <taxon>Bacteria</taxon>
        <taxon>Pseudomonadati</taxon>
        <taxon>Pseudomonadota</taxon>
        <taxon>Betaproteobacteria</taxon>
        <taxon>Burkholderiales</taxon>
        <taxon>Burkholderiaceae</taxon>
        <taxon>Burkholderia</taxon>
        <taxon>Burkholderia cepacia complex</taxon>
    </lineage>
</organism>